<evidence type="ECO:0008006" key="4">
    <source>
        <dbReference type="Google" id="ProtNLM"/>
    </source>
</evidence>
<dbReference type="Proteomes" id="UP000246050">
    <property type="component" value="Unassembled WGS sequence"/>
</dbReference>
<keyword evidence="1" id="KW-0472">Membrane</keyword>
<keyword evidence="1" id="KW-0812">Transmembrane</keyword>
<proteinExistence type="predicted"/>
<organism evidence="2 3">
    <name type="scientific">Micromonospora sicca</name>
    <dbReference type="NCBI Taxonomy" id="2202420"/>
    <lineage>
        <taxon>Bacteria</taxon>
        <taxon>Bacillati</taxon>
        <taxon>Actinomycetota</taxon>
        <taxon>Actinomycetes</taxon>
        <taxon>Micromonosporales</taxon>
        <taxon>Micromonosporaceae</taxon>
        <taxon>Micromonospora</taxon>
    </lineage>
</organism>
<dbReference type="PANTHER" id="PTHR36840">
    <property type="entry name" value="BLL5714 PROTEIN"/>
    <property type="match status" value="1"/>
</dbReference>
<gene>
    <name evidence="2" type="ORF">DKT69_25350</name>
</gene>
<evidence type="ECO:0000313" key="2">
    <source>
        <dbReference type="EMBL" id="PWR11992.1"/>
    </source>
</evidence>
<feature type="transmembrane region" description="Helical" evidence="1">
    <location>
        <begin position="80"/>
        <end position="99"/>
    </location>
</feature>
<name>A0A317DCG8_9ACTN</name>
<reference evidence="2 3" key="1">
    <citation type="submission" date="2018-05" db="EMBL/GenBank/DDBJ databases">
        <title>Micromonosporas from Atacama Desert.</title>
        <authorList>
            <person name="Carro L."/>
            <person name="Golinska P."/>
            <person name="Klenk H.-P."/>
            <person name="Goodfellow M."/>
        </authorList>
    </citation>
    <scope>NUCLEOTIDE SEQUENCE [LARGE SCALE GENOMIC DNA]</scope>
    <source>
        <strain evidence="2 3">4G51</strain>
    </source>
</reference>
<evidence type="ECO:0000313" key="3">
    <source>
        <dbReference type="Proteomes" id="UP000246050"/>
    </source>
</evidence>
<dbReference type="Pfam" id="PF06772">
    <property type="entry name" value="LtrA"/>
    <property type="match status" value="1"/>
</dbReference>
<sequence length="127" mass="13887">MKAPWVSCAAEDWPARSTRSRGLGRLGWPTPGLSRSSMTEWSVAAEHLAERYRQFFIIALGELILVTALTLGRSDFAADQSAAFVVSIATTVLLWRIYIYRAGEVLAAAIEASPTHSASPSRRHTPT</sequence>
<dbReference type="PANTHER" id="PTHR36840:SF1">
    <property type="entry name" value="BLL5714 PROTEIN"/>
    <property type="match status" value="1"/>
</dbReference>
<dbReference type="InterPro" id="IPR010640">
    <property type="entry name" value="Low_temperature_requirement_A"/>
</dbReference>
<feature type="transmembrane region" description="Helical" evidence="1">
    <location>
        <begin position="55"/>
        <end position="74"/>
    </location>
</feature>
<accession>A0A317DCG8</accession>
<dbReference type="EMBL" id="QGKS01000302">
    <property type="protein sequence ID" value="PWR11992.1"/>
    <property type="molecule type" value="Genomic_DNA"/>
</dbReference>
<evidence type="ECO:0000256" key="1">
    <source>
        <dbReference type="SAM" id="Phobius"/>
    </source>
</evidence>
<comment type="caution">
    <text evidence="2">The sequence shown here is derived from an EMBL/GenBank/DDBJ whole genome shotgun (WGS) entry which is preliminary data.</text>
</comment>
<protein>
    <recommendedName>
        <fullName evidence="4">Low temperature requirement protein A</fullName>
    </recommendedName>
</protein>
<keyword evidence="1" id="KW-1133">Transmembrane helix</keyword>
<dbReference type="AlphaFoldDB" id="A0A317DCG8"/>